<protein>
    <submittedName>
        <fullName evidence="1">Uncharacterized protein</fullName>
    </submittedName>
</protein>
<evidence type="ECO:0000313" key="2">
    <source>
        <dbReference type="Proteomes" id="UP000814128"/>
    </source>
</evidence>
<dbReference type="Proteomes" id="UP000814128">
    <property type="component" value="Unassembled WGS sequence"/>
</dbReference>
<reference evidence="1" key="2">
    <citation type="journal article" date="2022" name="New Phytol.">
        <title>Evolutionary transition to the ectomycorrhizal habit in the genomes of a hyperdiverse lineage of mushroom-forming fungi.</title>
        <authorList>
            <person name="Looney B."/>
            <person name="Miyauchi S."/>
            <person name="Morin E."/>
            <person name="Drula E."/>
            <person name="Courty P.E."/>
            <person name="Kohler A."/>
            <person name="Kuo A."/>
            <person name="LaButti K."/>
            <person name="Pangilinan J."/>
            <person name="Lipzen A."/>
            <person name="Riley R."/>
            <person name="Andreopoulos W."/>
            <person name="He G."/>
            <person name="Johnson J."/>
            <person name="Nolan M."/>
            <person name="Tritt A."/>
            <person name="Barry K.W."/>
            <person name="Grigoriev I.V."/>
            <person name="Nagy L.G."/>
            <person name="Hibbett D."/>
            <person name="Henrissat B."/>
            <person name="Matheny P.B."/>
            <person name="Labbe J."/>
            <person name="Martin F.M."/>
        </authorList>
    </citation>
    <scope>NUCLEOTIDE SEQUENCE</scope>
    <source>
        <strain evidence="1">EC-137</strain>
    </source>
</reference>
<accession>A0ACB8QK11</accession>
<reference evidence="1" key="1">
    <citation type="submission" date="2021-02" db="EMBL/GenBank/DDBJ databases">
        <authorList>
            <consortium name="DOE Joint Genome Institute"/>
            <person name="Ahrendt S."/>
            <person name="Looney B.P."/>
            <person name="Miyauchi S."/>
            <person name="Morin E."/>
            <person name="Drula E."/>
            <person name="Courty P.E."/>
            <person name="Chicoki N."/>
            <person name="Fauchery L."/>
            <person name="Kohler A."/>
            <person name="Kuo A."/>
            <person name="Labutti K."/>
            <person name="Pangilinan J."/>
            <person name="Lipzen A."/>
            <person name="Riley R."/>
            <person name="Andreopoulos W."/>
            <person name="He G."/>
            <person name="Johnson J."/>
            <person name="Barry K.W."/>
            <person name="Grigoriev I.V."/>
            <person name="Nagy L."/>
            <person name="Hibbett D."/>
            <person name="Henrissat B."/>
            <person name="Matheny P.B."/>
            <person name="Labbe J."/>
            <person name="Martin F."/>
        </authorList>
    </citation>
    <scope>NUCLEOTIDE SEQUENCE</scope>
    <source>
        <strain evidence="1">EC-137</strain>
    </source>
</reference>
<organism evidence="1 2">
    <name type="scientific">Vararia minispora EC-137</name>
    <dbReference type="NCBI Taxonomy" id="1314806"/>
    <lineage>
        <taxon>Eukaryota</taxon>
        <taxon>Fungi</taxon>
        <taxon>Dikarya</taxon>
        <taxon>Basidiomycota</taxon>
        <taxon>Agaricomycotina</taxon>
        <taxon>Agaricomycetes</taxon>
        <taxon>Russulales</taxon>
        <taxon>Lachnocladiaceae</taxon>
        <taxon>Vararia</taxon>
    </lineage>
</organism>
<keyword evidence="2" id="KW-1185">Reference proteome</keyword>
<dbReference type="EMBL" id="MU273558">
    <property type="protein sequence ID" value="KAI0032063.1"/>
    <property type="molecule type" value="Genomic_DNA"/>
</dbReference>
<proteinExistence type="predicted"/>
<gene>
    <name evidence="1" type="ORF">K488DRAFT_70926</name>
</gene>
<name>A0ACB8QK11_9AGAM</name>
<sequence length="207" mass="23299">MSSNVTESPVVWIDKRYAMRTCTRTDRGTNLSLRRESYGTEASGAIGHLPMGGLRFVPPMRAASTRDHMRSRRITKYERLCEPRRRTDELQHTKTTTGVIVAQTLRARYRGGACATMVPWPARTPVYLNGQMANVLDLEVQRDGGGVSGLRGGREASRIVRTKELQKFAGARVEESVSIWLCVRTLNKAQKLEDILDDMHAQAPWKI</sequence>
<comment type="caution">
    <text evidence="1">The sequence shown here is derived from an EMBL/GenBank/DDBJ whole genome shotgun (WGS) entry which is preliminary data.</text>
</comment>
<evidence type="ECO:0000313" key="1">
    <source>
        <dbReference type="EMBL" id="KAI0032063.1"/>
    </source>
</evidence>